<dbReference type="InterPro" id="IPR007450">
    <property type="entry name" value="BamE_dom"/>
</dbReference>
<dbReference type="EMBL" id="WESC01000007">
    <property type="protein sequence ID" value="KAB7740119.1"/>
    <property type="molecule type" value="Genomic_DNA"/>
</dbReference>
<dbReference type="Pfam" id="PF04355">
    <property type="entry name" value="BamE"/>
    <property type="match status" value="1"/>
</dbReference>
<gene>
    <name evidence="7" type="primary">bamE</name>
    <name evidence="7" type="ORF">F2P47_08915</name>
</gene>
<proteinExistence type="predicted"/>
<dbReference type="InterPro" id="IPR026592">
    <property type="entry name" value="BamE"/>
</dbReference>
<dbReference type="GO" id="GO:0030674">
    <property type="term" value="F:protein-macromolecule adaptor activity"/>
    <property type="evidence" value="ECO:0007669"/>
    <property type="project" value="TreeGrafter"/>
</dbReference>
<comment type="caution">
    <text evidence="7">The sequence shown here is derived from an EMBL/GenBank/DDBJ whole genome shotgun (WGS) entry which is preliminary data.</text>
</comment>
<dbReference type="AlphaFoldDB" id="A0A6N6VI28"/>
<keyword evidence="1 5" id="KW-0732">Signal</keyword>
<keyword evidence="3" id="KW-0998">Cell outer membrane</keyword>
<keyword evidence="2" id="KW-0472">Membrane</keyword>
<evidence type="ECO:0000313" key="7">
    <source>
        <dbReference type="EMBL" id="KAB7740119.1"/>
    </source>
</evidence>
<evidence type="ECO:0000256" key="1">
    <source>
        <dbReference type="ARBA" id="ARBA00022729"/>
    </source>
</evidence>
<organism evidence="7 8">
    <name type="scientific">Parvibaculum sedimenti</name>
    <dbReference type="NCBI Taxonomy" id="2608632"/>
    <lineage>
        <taxon>Bacteria</taxon>
        <taxon>Pseudomonadati</taxon>
        <taxon>Pseudomonadota</taxon>
        <taxon>Alphaproteobacteria</taxon>
        <taxon>Hyphomicrobiales</taxon>
        <taxon>Parvibaculaceae</taxon>
        <taxon>Parvibaculum</taxon>
    </lineage>
</organism>
<feature type="chain" id="PRO_5027029194" evidence="5">
    <location>
        <begin position="26"/>
        <end position="176"/>
    </location>
</feature>
<dbReference type="PANTHER" id="PTHR37482">
    <property type="entry name" value="OUTER MEMBRANE PROTEIN ASSEMBLY FACTOR BAME"/>
    <property type="match status" value="1"/>
</dbReference>
<dbReference type="PANTHER" id="PTHR37482:SF1">
    <property type="entry name" value="OUTER MEMBRANE PROTEIN ASSEMBLY FACTOR BAME"/>
    <property type="match status" value="1"/>
</dbReference>
<keyword evidence="8" id="KW-1185">Reference proteome</keyword>
<protein>
    <submittedName>
        <fullName evidence="7">Outer membrane protein assembly factor BamE</fullName>
    </submittedName>
</protein>
<dbReference type="Gene3D" id="3.30.1450.10">
    <property type="match status" value="1"/>
</dbReference>
<evidence type="ECO:0000256" key="4">
    <source>
        <dbReference type="SAM" id="MobiDB-lite"/>
    </source>
</evidence>
<feature type="region of interest" description="Disordered" evidence="4">
    <location>
        <begin position="156"/>
        <end position="176"/>
    </location>
</feature>
<reference evidence="7 8" key="1">
    <citation type="submission" date="2019-09" db="EMBL/GenBank/DDBJ databases">
        <title>Parvibaculum sedimenti sp. nov., isolated from sediment.</title>
        <authorList>
            <person name="Wang Y."/>
        </authorList>
    </citation>
    <scope>NUCLEOTIDE SEQUENCE [LARGE SCALE GENOMIC DNA]</scope>
    <source>
        <strain evidence="7 8">HXT-9</strain>
    </source>
</reference>
<name>A0A6N6VI28_9HYPH</name>
<feature type="signal peptide" evidence="5">
    <location>
        <begin position="1"/>
        <end position="25"/>
    </location>
</feature>
<dbReference type="GO" id="GO:0043165">
    <property type="term" value="P:Gram-negative-bacterium-type cell outer membrane assembly"/>
    <property type="evidence" value="ECO:0007669"/>
    <property type="project" value="TreeGrafter"/>
</dbReference>
<dbReference type="RefSeq" id="WP_152216005.1">
    <property type="nucleotide sequence ID" value="NZ_JBAQYD010000149.1"/>
</dbReference>
<evidence type="ECO:0000256" key="5">
    <source>
        <dbReference type="SAM" id="SignalP"/>
    </source>
</evidence>
<dbReference type="Proteomes" id="UP000468901">
    <property type="component" value="Unassembled WGS sequence"/>
</dbReference>
<feature type="domain" description="Outer membrane protein assembly factor BamE" evidence="6">
    <location>
        <begin position="38"/>
        <end position="116"/>
    </location>
</feature>
<dbReference type="GO" id="GO:0051205">
    <property type="term" value="P:protein insertion into membrane"/>
    <property type="evidence" value="ECO:0007669"/>
    <property type="project" value="TreeGrafter"/>
</dbReference>
<dbReference type="GO" id="GO:1990063">
    <property type="term" value="C:Bam protein complex"/>
    <property type="evidence" value="ECO:0007669"/>
    <property type="project" value="TreeGrafter"/>
</dbReference>
<sequence>MTSQRPRRRAGLLLAVACLTAVSTAALMGCSPVVEQRGYILDEKNLKRIKPHQTTLEQVQDIMGSPSTSSTIQNGPGGEAFYYISSKFETDAFYPPEEVDRTVVAIYFTKEKVVDEVAYYGLQDGQIVDLQTRTTPTRGKELTVLGQIFSNLGRFNKATDSKKGSGTSPVPGRPGG</sequence>
<evidence type="ECO:0000259" key="6">
    <source>
        <dbReference type="Pfam" id="PF04355"/>
    </source>
</evidence>
<dbReference type="InterPro" id="IPR037873">
    <property type="entry name" value="BamE-like"/>
</dbReference>
<evidence type="ECO:0000256" key="3">
    <source>
        <dbReference type="ARBA" id="ARBA00023237"/>
    </source>
</evidence>
<evidence type="ECO:0000256" key="2">
    <source>
        <dbReference type="ARBA" id="ARBA00023136"/>
    </source>
</evidence>
<evidence type="ECO:0000313" key="8">
    <source>
        <dbReference type="Proteomes" id="UP000468901"/>
    </source>
</evidence>
<accession>A0A6N6VI28</accession>
<dbReference type="PROSITE" id="PS51257">
    <property type="entry name" value="PROKAR_LIPOPROTEIN"/>
    <property type="match status" value="1"/>
</dbReference>